<evidence type="ECO:0000313" key="2">
    <source>
        <dbReference type="EMBL" id="GMT22725.1"/>
    </source>
</evidence>
<keyword evidence="1" id="KW-0812">Transmembrane</keyword>
<dbReference type="Proteomes" id="UP001432322">
    <property type="component" value="Unassembled WGS sequence"/>
</dbReference>
<keyword evidence="1" id="KW-1133">Transmembrane helix</keyword>
<proteinExistence type="predicted"/>
<dbReference type="EMBL" id="BTSY01000004">
    <property type="protein sequence ID" value="GMT22725.1"/>
    <property type="molecule type" value="Genomic_DNA"/>
</dbReference>
<dbReference type="InterPro" id="IPR019423">
    <property type="entry name" value="7TM_GPCR_serpentine_rcpt_Srj"/>
</dbReference>
<reference evidence="2" key="1">
    <citation type="submission" date="2023-10" db="EMBL/GenBank/DDBJ databases">
        <title>Genome assembly of Pristionchus species.</title>
        <authorList>
            <person name="Yoshida K."/>
            <person name="Sommer R.J."/>
        </authorList>
    </citation>
    <scope>NUCLEOTIDE SEQUENCE</scope>
    <source>
        <strain evidence="2">RS5133</strain>
    </source>
</reference>
<organism evidence="2 3">
    <name type="scientific">Pristionchus fissidentatus</name>
    <dbReference type="NCBI Taxonomy" id="1538716"/>
    <lineage>
        <taxon>Eukaryota</taxon>
        <taxon>Metazoa</taxon>
        <taxon>Ecdysozoa</taxon>
        <taxon>Nematoda</taxon>
        <taxon>Chromadorea</taxon>
        <taxon>Rhabditida</taxon>
        <taxon>Rhabditina</taxon>
        <taxon>Diplogasteromorpha</taxon>
        <taxon>Diplogasteroidea</taxon>
        <taxon>Neodiplogasteridae</taxon>
        <taxon>Pristionchus</taxon>
    </lineage>
</organism>
<feature type="transmembrane region" description="Helical" evidence="1">
    <location>
        <begin position="93"/>
        <end position="118"/>
    </location>
</feature>
<evidence type="ECO:0000256" key="1">
    <source>
        <dbReference type="SAM" id="Phobius"/>
    </source>
</evidence>
<dbReference type="Pfam" id="PF10326">
    <property type="entry name" value="7TM_GPCR_Str"/>
    <property type="match status" value="1"/>
</dbReference>
<dbReference type="SUPFAM" id="SSF81321">
    <property type="entry name" value="Family A G protein-coupled receptor-like"/>
    <property type="match status" value="1"/>
</dbReference>
<feature type="non-terminal residue" evidence="2">
    <location>
        <position position="166"/>
    </location>
</feature>
<dbReference type="InterPro" id="IPR019428">
    <property type="entry name" value="7TM_GPCR_serpentine_rcpt_Str"/>
</dbReference>
<accession>A0AAV5VXD2</accession>
<feature type="transmembrane region" description="Helical" evidence="1">
    <location>
        <begin position="48"/>
        <end position="72"/>
    </location>
</feature>
<feature type="non-terminal residue" evidence="2">
    <location>
        <position position="1"/>
    </location>
</feature>
<dbReference type="AlphaFoldDB" id="A0AAV5VXD2"/>
<feature type="transmembrane region" description="Helical" evidence="1">
    <location>
        <begin position="130"/>
        <end position="149"/>
    </location>
</feature>
<keyword evidence="1" id="KW-0472">Membrane</keyword>
<comment type="caution">
    <text evidence="2">The sequence shown here is derived from an EMBL/GenBank/DDBJ whole genome shotgun (WGS) entry which is preliminary data.</text>
</comment>
<evidence type="ECO:0000313" key="3">
    <source>
        <dbReference type="Proteomes" id="UP001432322"/>
    </source>
</evidence>
<dbReference type="PANTHER" id="PTHR45907:SF16">
    <property type="entry name" value="SERPENTINE RECEPTOR, CLASS J"/>
    <property type="match status" value="1"/>
</dbReference>
<keyword evidence="3" id="KW-1185">Reference proteome</keyword>
<name>A0AAV5VXD2_9BILA</name>
<protein>
    <recommendedName>
        <fullName evidence="4">G protein-coupled receptor</fullName>
    </recommendedName>
</protein>
<sequence length="166" mass="18644">YLLAISIAAESDDPALPVLREEYHRLHNITIQNGWLVMEPWRGGHFNIAVFCIFPGGIIMIASFAVAFYLIIGTFLGIRRSKTISTAYRSFQFKILIATVVPLICVYTPYFCVMYFPFFGLPDYGISPSFSLLVSFFPGWDALAIGGLIKDYREGLLVMLGVKTIK</sequence>
<gene>
    <name evidence="2" type="ORF">PFISCL1PPCAC_14022</name>
</gene>
<evidence type="ECO:0008006" key="4">
    <source>
        <dbReference type="Google" id="ProtNLM"/>
    </source>
</evidence>
<dbReference type="PANTHER" id="PTHR45907">
    <property type="entry name" value="SERPENTINE RECEPTOR, CLASS J"/>
    <property type="match status" value="1"/>
</dbReference>